<accession>A0ABW3TD67</accession>
<comment type="caution">
    <text evidence="1">The sequence shown here is derived from an EMBL/GenBank/DDBJ whole genome shotgun (WGS) entry which is preliminary data.</text>
</comment>
<reference evidence="2" key="1">
    <citation type="journal article" date="2019" name="Int. J. Syst. Evol. Microbiol.">
        <title>The Global Catalogue of Microorganisms (GCM) 10K type strain sequencing project: providing services to taxonomists for standard genome sequencing and annotation.</title>
        <authorList>
            <consortium name="The Broad Institute Genomics Platform"/>
            <consortium name="The Broad Institute Genome Sequencing Center for Infectious Disease"/>
            <person name="Wu L."/>
            <person name="Ma J."/>
        </authorList>
    </citation>
    <scope>NUCLEOTIDE SEQUENCE [LARGE SCALE GENOMIC DNA]</scope>
    <source>
        <strain evidence="2">CCUG 55328</strain>
    </source>
</reference>
<dbReference type="Gene3D" id="3.20.20.190">
    <property type="entry name" value="Phosphatidylinositol (PI) phosphodiesterase"/>
    <property type="match status" value="1"/>
</dbReference>
<dbReference type="SUPFAM" id="SSF51695">
    <property type="entry name" value="PLC-like phosphodiesterases"/>
    <property type="match status" value="1"/>
</dbReference>
<dbReference type="Proteomes" id="UP001597151">
    <property type="component" value="Unassembled WGS sequence"/>
</dbReference>
<evidence type="ECO:0000313" key="1">
    <source>
        <dbReference type="EMBL" id="MFD1195078.1"/>
    </source>
</evidence>
<dbReference type="InterPro" id="IPR017946">
    <property type="entry name" value="PLC-like_Pdiesterase_TIM-brl"/>
</dbReference>
<dbReference type="RefSeq" id="WP_380791410.1">
    <property type="nucleotide sequence ID" value="NZ_JBHTKR010000004.1"/>
</dbReference>
<protein>
    <recommendedName>
        <fullName evidence="3">Phosphodiesterase</fullName>
    </recommendedName>
</protein>
<proteinExistence type="predicted"/>
<evidence type="ECO:0000313" key="2">
    <source>
        <dbReference type="Proteomes" id="UP001597151"/>
    </source>
</evidence>
<dbReference type="EMBL" id="JBHTKR010000004">
    <property type="protein sequence ID" value="MFD1195078.1"/>
    <property type="molecule type" value="Genomic_DNA"/>
</dbReference>
<sequence>MKILSHRGFWHSVAEKNTPDAFIRSFDEGFGTETDLRDLNGQLVIAHDPATDDAMTAADCLALHQNRDPALPLALNIKADGLQKMVGALLEEFAPCDAFVFDMSIPDMLHWLNAGVPVFTRHSDIEPEPLLADRCAGIWLDAFGSDWWNADTIRRHLDAGRRVCIVSPELHRRPHLPVWDRLATAADLLNNDDVMICTDHPQTAKEHFGHAH</sequence>
<gene>
    <name evidence="1" type="ORF">ACFQ3C_10390</name>
</gene>
<keyword evidence="2" id="KW-1185">Reference proteome</keyword>
<evidence type="ECO:0008006" key="3">
    <source>
        <dbReference type="Google" id="ProtNLM"/>
    </source>
</evidence>
<name>A0ABW3TD67_9RHOB</name>
<organism evidence="1 2">
    <name type="scientific">Seohaeicola saemankumensis</name>
    <dbReference type="NCBI Taxonomy" id="481181"/>
    <lineage>
        <taxon>Bacteria</taxon>
        <taxon>Pseudomonadati</taxon>
        <taxon>Pseudomonadota</taxon>
        <taxon>Alphaproteobacteria</taxon>
        <taxon>Rhodobacterales</taxon>
        <taxon>Roseobacteraceae</taxon>
        <taxon>Seohaeicola</taxon>
    </lineage>
</organism>